<dbReference type="PANTHER" id="PTHR21197:SF0">
    <property type="entry name" value="UDP-GALACTOPYRANOSE MUTASE"/>
    <property type="match status" value="1"/>
</dbReference>
<protein>
    <submittedName>
        <fullName evidence="2">FAD-dependent oxidoreductase</fullName>
    </submittedName>
</protein>
<dbReference type="GO" id="GO:0008767">
    <property type="term" value="F:UDP-galactopyranose mutase activity"/>
    <property type="evidence" value="ECO:0007669"/>
    <property type="project" value="TreeGrafter"/>
</dbReference>
<dbReference type="SUPFAM" id="SSF51905">
    <property type="entry name" value="FAD/NAD(P)-binding domain"/>
    <property type="match status" value="1"/>
</dbReference>
<dbReference type="EMBL" id="WTYM01000057">
    <property type="protein sequence ID" value="MXO60733.1"/>
    <property type="molecule type" value="Genomic_DNA"/>
</dbReference>
<reference evidence="2 3" key="1">
    <citation type="submission" date="2019-12" db="EMBL/GenBank/DDBJ databases">
        <title>Genomic-based taxomic classification of the family Erythrobacteraceae.</title>
        <authorList>
            <person name="Xu L."/>
        </authorList>
    </citation>
    <scope>NUCLEOTIDE SEQUENCE [LARGE SCALE GENOMIC DNA]</scope>
    <source>
        <strain evidence="2 3">MCCC 1K01500</strain>
    </source>
</reference>
<dbReference type="GO" id="GO:0005829">
    <property type="term" value="C:cytosol"/>
    <property type="evidence" value="ECO:0007669"/>
    <property type="project" value="TreeGrafter"/>
</dbReference>
<evidence type="ECO:0000313" key="3">
    <source>
        <dbReference type="Proteomes" id="UP000433652"/>
    </source>
</evidence>
<dbReference type="OrthoDB" id="9769600at2"/>
<keyword evidence="3" id="KW-1185">Reference proteome</keyword>
<evidence type="ECO:0000313" key="2">
    <source>
        <dbReference type="EMBL" id="MXO60733.1"/>
    </source>
</evidence>
<sequence length="476" mass="52541">MMVATGKPRALILGAGPAGVGAAAMLCESGKASVKVLERADRVGGNSSSFLLEGVHCDFGSHRLHPASDPQILAMIKDAVGDDLLWRPRHGRILLKGAWIHFPLKPLDLLLRMPKTFAARLLFDMGAKPLRKEAKPETFASVLHKGLGPTLCEGFYYPYMKKLWALDPKDLAVTLAKRRISGSSIGKIIGKVLGQIPGLKKPTAGGFYYPRKGFGQICEALKAKAESRGAKYELETSVNAIEHEGGRVIAVRHARDGIELREEADVIWSTLPITHLARMMQPAAPAKVLQACDAIRYRGMILIYLVLEQDQFTEYDAHYFPELSVPISRLSEPKNYSATSEPKGLTVLCAELPCDPAEDLWALDDDALGARLVEWLSAAGLPMTTKVKRTVTRRLGQAYPVYDRDFERHFKLIDDWIGGIEGLLTFGRQGLFAHDNTHHAMAMAEGAVDCLRPDGSFDHAKWAEYRAVFEHHVVED</sequence>
<dbReference type="Gene3D" id="3.50.50.60">
    <property type="entry name" value="FAD/NAD(P)-binding domain"/>
    <property type="match status" value="1"/>
</dbReference>
<comment type="caution">
    <text evidence="2">The sequence shown here is derived from an EMBL/GenBank/DDBJ whole genome shotgun (WGS) entry which is preliminary data.</text>
</comment>
<dbReference type="InterPro" id="IPR002937">
    <property type="entry name" value="Amino_oxidase"/>
</dbReference>
<dbReference type="AlphaFoldDB" id="A0A6I4SY19"/>
<feature type="domain" description="Amine oxidase" evidence="1">
    <location>
        <begin position="18"/>
        <end position="396"/>
    </location>
</feature>
<dbReference type="GO" id="GO:0016491">
    <property type="term" value="F:oxidoreductase activity"/>
    <property type="evidence" value="ECO:0007669"/>
    <property type="project" value="InterPro"/>
</dbReference>
<dbReference type="Pfam" id="PF01593">
    <property type="entry name" value="Amino_oxidase"/>
    <property type="match status" value="1"/>
</dbReference>
<dbReference type="Proteomes" id="UP000433652">
    <property type="component" value="Unassembled WGS sequence"/>
</dbReference>
<dbReference type="PRINTS" id="PR00419">
    <property type="entry name" value="ADXRDTASE"/>
</dbReference>
<name>A0A6I4SY19_9SPHN</name>
<gene>
    <name evidence="2" type="ORF">GRI89_14415</name>
</gene>
<accession>A0A6I4SY19</accession>
<dbReference type="PANTHER" id="PTHR21197">
    <property type="entry name" value="UDP-GALACTOPYRANOSE MUTASE"/>
    <property type="match status" value="1"/>
</dbReference>
<organism evidence="2 3">
    <name type="scientific">Croceibacterium salegens</name>
    <dbReference type="NCBI Taxonomy" id="1737568"/>
    <lineage>
        <taxon>Bacteria</taxon>
        <taxon>Pseudomonadati</taxon>
        <taxon>Pseudomonadota</taxon>
        <taxon>Alphaproteobacteria</taxon>
        <taxon>Sphingomonadales</taxon>
        <taxon>Erythrobacteraceae</taxon>
        <taxon>Croceibacterium</taxon>
    </lineage>
</organism>
<proteinExistence type="predicted"/>
<dbReference type="RefSeq" id="WP_159797141.1">
    <property type="nucleotide sequence ID" value="NZ_WTYM01000057.1"/>
</dbReference>
<dbReference type="InterPro" id="IPR036188">
    <property type="entry name" value="FAD/NAD-bd_sf"/>
</dbReference>
<evidence type="ECO:0000259" key="1">
    <source>
        <dbReference type="Pfam" id="PF01593"/>
    </source>
</evidence>
<dbReference type="GO" id="GO:0050660">
    <property type="term" value="F:flavin adenine dinucleotide binding"/>
    <property type="evidence" value="ECO:0007669"/>
    <property type="project" value="TreeGrafter"/>
</dbReference>